<dbReference type="InterPro" id="IPR020948">
    <property type="entry name" value="P_starv_induced_PsiE-like"/>
</dbReference>
<proteinExistence type="predicted"/>
<dbReference type="Pfam" id="PF06146">
    <property type="entry name" value="PsiE"/>
    <property type="match status" value="1"/>
</dbReference>
<sequence length="168" mass="19341">MKRLIVKIKRNMVDKITNIDAPLISFLENFDRLIHLFLAIVIVFTSLAIFMWFIHDAYELFERIIMFKKNISSSALKLFGTAILLWPLSALLRAEIKLVKGEQISLNLFVDTAIASTVRSFLISTEERESLSETYYLIIALIVFAIVRLIVAYTEKISASNPRNKEQQ</sequence>
<comment type="subcellular location">
    <subcellularLocation>
        <location evidence="1">Cell membrane</location>
        <topology evidence="1">Multi-pass membrane protein</topology>
    </subcellularLocation>
</comment>
<feature type="transmembrane region" description="Helical" evidence="6">
    <location>
        <begin position="33"/>
        <end position="54"/>
    </location>
</feature>
<organism evidence="7 8">
    <name type="scientific">Sulfurihydrogenibium yellowstonense SS-5</name>
    <dbReference type="NCBI Taxonomy" id="432331"/>
    <lineage>
        <taxon>Bacteria</taxon>
        <taxon>Pseudomonadati</taxon>
        <taxon>Aquificota</taxon>
        <taxon>Aquificia</taxon>
        <taxon>Aquificales</taxon>
        <taxon>Hydrogenothermaceae</taxon>
        <taxon>Sulfurihydrogenibium</taxon>
    </lineage>
</organism>
<dbReference type="GO" id="GO:0005886">
    <property type="term" value="C:plasma membrane"/>
    <property type="evidence" value="ECO:0007669"/>
    <property type="project" value="UniProtKB-SubCell"/>
</dbReference>
<feature type="transmembrane region" description="Helical" evidence="6">
    <location>
        <begin position="135"/>
        <end position="153"/>
    </location>
</feature>
<evidence type="ECO:0000256" key="3">
    <source>
        <dbReference type="ARBA" id="ARBA00022692"/>
    </source>
</evidence>
<keyword evidence="8" id="KW-1185">Reference proteome</keyword>
<dbReference type="OrthoDB" id="14246at2"/>
<feature type="transmembrane region" description="Helical" evidence="6">
    <location>
        <begin position="74"/>
        <end position="92"/>
    </location>
</feature>
<keyword evidence="5 6" id="KW-0472">Membrane</keyword>
<evidence type="ECO:0000256" key="5">
    <source>
        <dbReference type="ARBA" id="ARBA00023136"/>
    </source>
</evidence>
<keyword evidence="3 6" id="KW-0812">Transmembrane</keyword>
<evidence type="ECO:0000256" key="2">
    <source>
        <dbReference type="ARBA" id="ARBA00022475"/>
    </source>
</evidence>
<evidence type="ECO:0000256" key="1">
    <source>
        <dbReference type="ARBA" id="ARBA00004651"/>
    </source>
</evidence>
<evidence type="ECO:0000256" key="4">
    <source>
        <dbReference type="ARBA" id="ARBA00022989"/>
    </source>
</evidence>
<comment type="caution">
    <text evidence="7">The sequence shown here is derived from an EMBL/GenBank/DDBJ whole genome shotgun (WGS) entry which is preliminary data.</text>
</comment>
<dbReference type="EMBL" id="ABZS01000042">
    <property type="protein sequence ID" value="EEP60899.1"/>
    <property type="molecule type" value="Genomic_DNA"/>
</dbReference>
<keyword evidence="4 6" id="KW-1133">Transmembrane helix</keyword>
<feature type="transmembrane region" description="Helical" evidence="6">
    <location>
        <begin position="104"/>
        <end position="123"/>
    </location>
</feature>
<evidence type="ECO:0000313" key="7">
    <source>
        <dbReference type="EMBL" id="EEP60899.1"/>
    </source>
</evidence>
<evidence type="ECO:0000313" key="8">
    <source>
        <dbReference type="Proteomes" id="UP000005540"/>
    </source>
</evidence>
<evidence type="ECO:0000256" key="6">
    <source>
        <dbReference type="SAM" id="Phobius"/>
    </source>
</evidence>
<dbReference type="AlphaFoldDB" id="C4FJ44"/>
<gene>
    <name evidence="7" type="ORF">SULYE_0586</name>
</gene>
<keyword evidence="2" id="KW-1003">Cell membrane</keyword>
<dbReference type="RefSeq" id="WP_007546252.1">
    <property type="nucleotide sequence ID" value="NZ_ABZS01000042.1"/>
</dbReference>
<accession>C4FJ44</accession>
<name>C4FJ44_9AQUI</name>
<dbReference type="Proteomes" id="UP000005540">
    <property type="component" value="Unassembled WGS sequence"/>
</dbReference>
<protein>
    <submittedName>
        <fullName evidence="7">Uncharacterized protein</fullName>
    </submittedName>
</protein>
<reference evidence="7 8" key="1">
    <citation type="submission" date="2009-04" db="EMBL/GenBank/DDBJ databases">
        <authorList>
            <person name="Reysenbach A.-L."/>
            <person name="Heidelberg J.F."/>
            <person name="Nelson W.C."/>
        </authorList>
    </citation>
    <scope>NUCLEOTIDE SEQUENCE [LARGE SCALE GENOMIC DNA]</scope>
    <source>
        <strain evidence="7 8">SS-5</strain>
    </source>
</reference>